<dbReference type="PANTHER" id="PTHR33321">
    <property type="match status" value="1"/>
</dbReference>
<keyword evidence="2" id="KW-1185">Reference proteome</keyword>
<evidence type="ECO:0000313" key="1">
    <source>
        <dbReference type="EMBL" id="GFP97588.1"/>
    </source>
</evidence>
<name>A0A830CJY7_9LAMI</name>
<dbReference type="GO" id="GO:0006508">
    <property type="term" value="P:proteolysis"/>
    <property type="evidence" value="ECO:0007669"/>
    <property type="project" value="UniProtKB-KW"/>
</dbReference>
<accession>A0A830CJY7</accession>
<organism evidence="1 2">
    <name type="scientific">Phtheirospermum japonicum</name>
    <dbReference type="NCBI Taxonomy" id="374723"/>
    <lineage>
        <taxon>Eukaryota</taxon>
        <taxon>Viridiplantae</taxon>
        <taxon>Streptophyta</taxon>
        <taxon>Embryophyta</taxon>
        <taxon>Tracheophyta</taxon>
        <taxon>Spermatophyta</taxon>
        <taxon>Magnoliopsida</taxon>
        <taxon>eudicotyledons</taxon>
        <taxon>Gunneridae</taxon>
        <taxon>Pentapetalae</taxon>
        <taxon>asterids</taxon>
        <taxon>lamiids</taxon>
        <taxon>Lamiales</taxon>
        <taxon>Orobanchaceae</taxon>
        <taxon>Orobanchaceae incertae sedis</taxon>
        <taxon>Phtheirospermum</taxon>
    </lineage>
</organism>
<dbReference type="AlphaFoldDB" id="A0A830CJY7"/>
<gene>
    <name evidence="1" type="ORF">PHJA_001902900</name>
</gene>
<proteinExistence type="predicted"/>
<protein>
    <submittedName>
        <fullName evidence="1">Basic secretory protease</fullName>
    </submittedName>
</protein>
<evidence type="ECO:0000313" key="2">
    <source>
        <dbReference type="Proteomes" id="UP000653305"/>
    </source>
</evidence>
<dbReference type="InterPro" id="IPR007541">
    <property type="entry name" value="Uncharacterised_BSP"/>
</dbReference>
<dbReference type="Proteomes" id="UP000653305">
    <property type="component" value="Unassembled WGS sequence"/>
</dbReference>
<reference evidence="1" key="1">
    <citation type="submission" date="2020-07" db="EMBL/GenBank/DDBJ databases">
        <title>Ethylene signaling mediates host invasion by parasitic plants.</title>
        <authorList>
            <person name="Yoshida S."/>
        </authorList>
    </citation>
    <scope>NUCLEOTIDE SEQUENCE</scope>
    <source>
        <strain evidence="1">Okayama</strain>
    </source>
</reference>
<dbReference type="OrthoDB" id="891726at2759"/>
<dbReference type="GO" id="GO:0008233">
    <property type="term" value="F:peptidase activity"/>
    <property type="evidence" value="ECO:0007669"/>
    <property type="project" value="UniProtKB-KW"/>
</dbReference>
<dbReference type="PANTHER" id="PTHR33321:SF12">
    <property type="entry name" value="PLANT BASIC SECRETORY PROTEIN (BSP) FAMILY PROTEIN"/>
    <property type="match status" value="1"/>
</dbReference>
<sequence>MKTINLFIWKVFKQNTDAQRKRVPLLTVNITELSDGAMGETGENNVYISAASIQEYFPPGQAQFWFASLLYHEITHIFQWSGQGTAPSGLTEGMADYVMVKSNYYDPNNYDKPGDGNSWDEGYGVTARFLEYCDSLRDGFTADLNNMMREVYKDEYFQDLLGISLDQVWTDYKAKYATY</sequence>
<keyword evidence="1" id="KW-0378">Hydrolase</keyword>
<comment type="caution">
    <text evidence="1">The sequence shown here is derived from an EMBL/GenBank/DDBJ whole genome shotgun (WGS) entry which is preliminary data.</text>
</comment>
<dbReference type="EMBL" id="BMAC01000496">
    <property type="protein sequence ID" value="GFP97588.1"/>
    <property type="molecule type" value="Genomic_DNA"/>
</dbReference>
<dbReference type="Pfam" id="PF04450">
    <property type="entry name" value="BSP"/>
    <property type="match status" value="1"/>
</dbReference>
<keyword evidence="1" id="KW-0645">Protease</keyword>